<evidence type="ECO:0000313" key="1">
    <source>
        <dbReference type="EMBL" id="KAH3826537.1"/>
    </source>
</evidence>
<accession>A0A9D4JZP2</accession>
<comment type="caution">
    <text evidence="1">The sequence shown here is derived from an EMBL/GenBank/DDBJ whole genome shotgun (WGS) entry which is preliminary data.</text>
</comment>
<evidence type="ECO:0000313" key="2">
    <source>
        <dbReference type="Proteomes" id="UP000828390"/>
    </source>
</evidence>
<name>A0A9D4JZP2_DREPO</name>
<sequence>MQGNVDNDYDCQALSNIPHITKGSVKYAVAVPPGTYNYALTQDDRDASQKLRSKIEPNGSSKSVAKVAVGEEDLCHPFCRIRPLNEQGIVDTVDGPCSYERGISGADGDTFTEQKCTSTIT</sequence>
<organism evidence="1 2">
    <name type="scientific">Dreissena polymorpha</name>
    <name type="common">Zebra mussel</name>
    <name type="synonym">Mytilus polymorpha</name>
    <dbReference type="NCBI Taxonomy" id="45954"/>
    <lineage>
        <taxon>Eukaryota</taxon>
        <taxon>Metazoa</taxon>
        <taxon>Spiralia</taxon>
        <taxon>Lophotrochozoa</taxon>
        <taxon>Mollusca</taxon>
        <taxon>Bivalvia</taxon>
        <taxon>Autobranchia</taxon>
        <taxon>Heteroconchia</taxon>
        <taxon>Euheterodonta</taxon>
        <taxon>Imparidentia</taxon>
        <taxon>Neoheterodontei</taxon>
        <taxon>Myida</taxon>
        <taxon>Dreissenoidea</taxon>
        <taxon>Dreissenidae</taxon>
        <taxon>Dreissena</taxon>
    </lineage>
</organism>
<proteinExistence type="predicted"/>
<protein>
    <submittedName>
        <fullName evidence="1">Uncharacterized protein</fullName>
    </submittedName>
</protein>
<keyword evidence="2" id="KW-1185">Reference proteome</keyword>
<dbReference type="EMBL" id="JAIWYP010000005">
    <property type="protein sequence ID" value="KAH3826537.1"/>
    <property type="molecule type" value="Genomic_DNA"/>
</dbReference>
<dbReference type="AlphaFoldDB" id="A0A9D4JZP2"/>
<dbReference type="Proteomes" id="UP000828390">
    <property type="component" value="Unassembled WGS sequence"/>
</dbReference>
<reference evidence="1" key="1">
    <citation type="journal article" date="2019" name="bioRxiv">
        <title>The Genome of the Zebra Mussel, Dreissena polymorpha: A Resource for Invasive Species Research.</title>
        <authorList>
            <person name="McCartney M.A."/>
            <person name="Auch B."/>
            <person name="Kono T."/>
            <person name="Mallez S."/>
            <person name="Zhang Y."/>
            <person name="Obille A."/>
            <person name="Becker A."/>
            <person name="Abrahante J.E."/>
            <person name="Garbe J."/>
            <person name="Badalamenti J.P."/>
            <person name="Herman A."/>
            <person name="Mangelson H."/>
            <person name="Liachko I."/>
            <person name="Sullivan S."/>
            <person name="Sone E.D."/>
            <person name="Koren S."/>
            <person name="Silverstein K.A.T."/>
            <person name="Beckman K.B."/>
            <person name="Gohl D.M."/>
        </authorList>
    </citation>
    <scope>NUCLEOTIDE SEQUENCE</scope>
    <source>
        <strain evidence="1">Duluth1</strain>
        <tissue evidence="1">Whole animal</tissue>
    </source>
</reference>
<reference evidence="1" key="2">
    <citation type="submission" date="2020-11" db="EMBL/GenBank/DDBJ databases">
        <authorList>
            <person name="McCartney M.A."/>
            <person name="Auch B."/>
            <person name="Kono T."/>
            <person name="Mallez S."/>
            <person name="Becker A."/>
            <person name="Gohl D.M."/>
            <person name="Silverstein K.A.T."/>
            <person name="Koren S."/>
            <person name="Bechman K.B."/>
            <person name="Herman A."/>
            <person name="Abrahante J.E."/>
            <person name="Garbe J."/>
        </authorList>
    </citation>
    <scope>NUCLEOTIDE SEQUENCE</scope>
    <source>
        <strain evidence="1">Duluth1</strain>
        <tissue evidence="1">Whole animal</tissue>
    </source>
</reference>
<gene>
    <name evidence="1" type="ORF">DPMN_128443</name>
</gene>